<dbReference type="AlphaFoldDB" id="A0A0P0G9D9"/>
<protein>
    <recommendedName>
        <fullName evidence="4">DUF4861 domain-containing protein</fullName>
    </recommendedName>
</protein>
<evidence type="ECO:0000313" key="3">
    <source>
        <dbReference type="Proteomes" id="UP000061809"/>
    </source>
</evidence>
<gene>
    <name evidence="2" type="ORF">BcellWH2_01577</name>
</gene>
<proteinExistence type="predicted"/>
<sequence length="431" mass="49028">MNIKYHFIASCLLLSGGLAMLTGCNSPQSLKEFTVKNPLDINREDEALVLTRAQLNPTDKLLKPVITNGQGEYIPCQLDDLNGDGEWDELAFVYTFSPSEKTRLKVEWLTPEKYPVFTSRTNVRYGKMTSPGIIEELSRDAHDKHNLPRGSEMYPYQMDGPVWENDKMGFRQYFDGRNCCDVFGKRISEMVLDTVGISPEGHPANTYQVVREWGCDILSAANSFGLGGLAMQTPDSLVRMGVPASYTEDVIDSTYYELVTEGPVRSIIRLTYKGWQIENNKIDLCEEISIWAGKYGYEKKISTTTLPGNYFLVTGIVNNLNTQPFTEEEYEGKQYAMLTHDKQTVNGSFYFGMSLLVPVDNLIETFHTPEENADIIKTWCVKMKPDANGLYNYRAYAAWELRDKQFREREAFINLIAHEALCINHPIIIQL</sequence>
<evidence type="ECO:0000313" key="2">
    <source>
        <dbReference type="EMBL" id="ALJ58831.1"/>
    </source>
</evidence>
<evidence type="ECO:0000256" key="1">
    <source>
        <dbReference type="SAM" id="SignalP"/>
    </source>
</evidence>
<dbReference type="InterPro" id="IPR032342">
    <property type="entry name" value="DUF4861"/>
</dbReference>
<feature type="chain" id="PRO_5006047337" description="DUF4861 domain-containing protein" evidence="1">
    <location>
        <begin position="22"/>
        <end position="431"/>
    </location>
</feature>
<dbReference type="KEGG" id="bcel:BcellWH2_01577"/>
<keyword evidence="1" id="KW-0732">Signal</keyword>
<feature type="signal peptide" evidence="1">
    <location>
        <begin position="1"/>
        <end position="21"/>
    </location>
</feature>
<name>A0A0P0G9D9_9BACE</name>
<dbReference type="Pfam" id="PF16153">
    <property type="entry name" value="DUF4861"/>
    <property type="match status" value="1"/>
</dbReference>
<evidence type="ECO:0008006" key="4">
    <source>
        <dbReference type="Google" id="ProtNLM"/>
    </source>
</evidence>
<dbReference type="EMBL" id="CP012801">
    <property type="protein sequence ID" value="ALJ58831.1"/>
    <property type="molecule type" value="Genomic_DNA"/>
</dbReference>
<dbReference type="PROSITE" id="PS51257">
    <property type="entry name" value="PROKAR_LIPOPROTEIN"/>
    <property type="match status" value="1"/>
</dbReference>
<dbReference type="PATRIC" id="fig|246787.4.peg.1622"/>
<dbReference type="RefSeq" id="WP_029429183.1">
    <property type="nucleotide sequence ID" value="NZ_CP012801.1"/>
</dbReference>
<organism evidence="2 3">
    <name type="scientific">Bacteroides cellulosilyticus</name>
    <dbReference type="NCBI Taxonomy" id="246787"/>
    <lineage>
        <taxon>Bacteria</taxon>
        <taxon>Pseudomonadati</taxon>
        <taxon>Bacteroidota</taxon>
        <taxon>Bacteroidia</taxon>
        <taxon>Bacteroidales</taxon>
        <taxon>Bacteroidaceae</taxon>
        <taxon>Bacteroides</taxon>
    </lineage>
</organism>
<reference evidence="2 3" key="1">
    <citation type="journal article" date="2015" name="Science">
        <title>Genetic determinants of in vivo fitness and diet responsiveness in multiple human gut Bacteroides.</title>
        <authorList>
            <person name="Wu M."/>
            <person name="McNulty N.P."/>
            <person name="Rodionov D.A."/>
            <person name="Khoroshkin M.S."/>
            <person name="Griffin N.W."/>
            <person name="Cheng J."/>
            <person name="Latreille P."/>
            <person name="Kerstetter R.A."/>
            <person name="Terrapon N."/>
            <person name="Henrissat B."/>
            <person name="Osterman A.L."/>
            <person name="Gordon J.I."/>
        </authorList>
    </citation>
    <scope>NUCLEOTIDE SEQUENCE [LARGE SCALE GENOMIC DNA]</scope>
    <source>
        <strain evidence="2 3">WH2</strain>
    </source>
</reference>
<accession>A0A0P0G9D9</accession>
<dbReference type="Proteomes" id="UP000061809">
    <property type="component" value="Chromosome"/>
</dbReference>